<dbReference type="PANTHER" id="PTHR37694:SF1">
    <property type="entry name" value="SLR8022 PROTEIN"/>
    <property type="match status" value="1"/>
</dbReference>
<dbReference type="InterPro" id="IPR011051">
    <property type="entry name" value="RmlC_Cupin_sf"/>
</dbReference>
<name>A0ABY2JGU6_9MICO</name>
<dbReference type="Gene3D" id="2.60.120.10">
    <property type="entry name" value="Jelly Rolls"/>
    <property type="match status" value="1"/>
</dbReference>
<feature type="domain" description="DUF2249" evidence="1">
    <location>
        <begin position="147"/>
        <end position="216"/>
    </location>
</feature>
<organism evidence="2 3">
    <name type="scientific">Cryobacterium sandaracinum</name>
    <dbReference type="NCBI Taxonomy" id="1259247"/>
    <lineage>
        <taxon>Bacteria</taxon>
        <taxon>Bacillati</taxon>
        <taxon>Actinomycetota</taxon>
        <taxon>Actinomycetes</taxon>
        <taxon>Micrococcales</taxon>
        <taxon>Microbacteriaceae</taxon>
        <taxon>Cryobacterium</taxon>
    </lineage>
</organism>
<proteinExistence type="predicted"/>
<dbReference type="Pfam" id="PF10006">
    <property type="entry name" value="DUF2249"/>
    <property type="match status" value="1"/>
</dbReference>
<gene>
    <name evidence="2" type="ORF">E3T25_07590</name>
</gene>
<dbReference type="InterPro" id="IPR014710">
    <property type="entry name" value="RmlC-like_jellyroll"/>
</dbReference>
<dbReference type="RefSeq" id="WP_134341952.1">
    <property type="nucleotide sequence ID" value="NZ_SOGO01000022.1"/>
</dbReference>
<accession>A0ABY2JGU6</accession>
<comment type="caution">
    <text evidence="2">The sequence shown here is derived from an EMBL/GenBank/DDBJ whole genome shotgun (WGS) entry which is preliminary data.</text>
</comment>
<evidence type="ECO:0000313" key="2">
    <source>
        <dbReference type="EMBL" id="TFD03177.1"/>
    </source>
</evidence>
<reference evidence="2 3" key="1">
    <citation type="submission" date="2019-03" db="EMBL/GenBank/DDBJ databases">
        <title>Genomics of glacier-inhabiting Cryobacterium strains.</title>
        <authorList>
            <person name="Liu Q."/>
            <person name="Xin Y.-H."/>
        </authorList>
    </citation>
    <scope>NUCLEOTIDE SEQUENCE [LARGE SCALE GENOMIC DNA]</scope>
    <source>
        <strain evidence="2 3">TMT2-16</strain>
    </source>
</reference>
<dbReference type="PANTHER" id="PTHR37694">
    <property type="entry name" value="SLR8022 PROTEIN"/>
    <property type="match status" value="1"/>
</dbReference>
<dbReference type="SUPFAM" id="SSF51182">
    <property type="entry name" value="RmlC-like cupins"/>
    <property type="match status" value="1"/>
</dbReference>
<evidence type="ECO:0000313" key="3">
    <source>
        <dbReference type="Proteomes" id="UP000297851"/>
    </source>
</evidence>
<dbReference type="InterPro" id="IPR018720">
    <property type="entry name" value="DUF2249"/>
</dbReference>
<dbReference type="CDD" id="cd02230">
    <property type="entry name" value="cupin_HP0902-like"/>
    <property type="match status" value="1"/>
</dbReference>
<sequence>MEVENDMQKKSLTALVRHHLNHARDASSGRSAETVYGGHVHVLRQTLIALRAGRRLGEHDNLAEATVQVLEGRVVLTSGGASWSGWRGDLITMPPGRNSLEAVEDAVILLTVAKLIAPARRPPPIALGKPTADGGRDGTTEGTDTIVLDARTIPHAIRHAAVFGALDAVVPGFALDVIEPHDPQRMLAELQQSQPNTFDVSYIERGPELWRVRFSRA</sequence>
<keyword evidence="3" id="KW-1185">Reference proteome</keyword>
<protein>
    <submittedName>
        <fullName evidence="2">DUF2249 domain-containing protein</fullName>
    </submittedName>
</protein>
<dbReference type="EMBL" id="SOGO01000022">
    <property type="protein sequence ID" value="TFD03177.1"/>
    <property type="molecule type" value="Genomic_DNA"/>
</dbReference>
<dbReference type="Proteomes" id="UP000297851">
    <property type="component" value="Unassembled WGS sequence"/>
</dbReference>
<evidence type="ECO:0000259" key="1">
    <source>
        <dbReference type="Pfam" id="PF10006"/>
    </source>
</evidence>